<dbReference type="RefSeq" id="WP_079576117.1">
    <property type="nucleotide sequence ID" value="NZ_FUZQ01000007.1"/>
</dbReference>
<reference evidence="1 2" key="1">
    <citation type="submission" date="2017-02" db="EMBL/GenBank/DDBJ databases">
        <authorList>
            <person name="Peterson S.W."/>
        </authorList>
    </citation>
    <scope>NUCLEOTIDE SEQUENCE [LARGE SCALE GENOMIC DNA]</scope>
    <source>
        <strain evidence="1 2">DSM 21481</strain>
    </source>
</reference>
<dbReference type="AlphaFoldDB" id="A0A1T5LQL6"/>
<evidence type="ECO:0000313" key="2">
    <source>
        <dbReference type="Proteomes" id="UP000189777"/>
    </source>
</evidence>
<sequence length="282" mass="28627">MTSAHLLPLGPAPRPTTGADLAARLRELAARAAGPGVAGLDRARIAADLDGTDVASLEVDLTGVAFGAQQKAPGAVWSPASVAARAEGTVRRLRVDAHPLTAVDLPVDVTAEAEGLRFAWVEGSDGQVGFEAVEPDDAHPVIGDARVAVSRAGLVATVHGLLAVSLQSQGITLSDLDVQVDQHGPRAAGLRIEAKIRKGFLSAGVSATASASVDAAMVLTVGDVHISSGNPLVAAMLGAVRGRVEAAAHRRVDLAAALPPGVRLVDVRLDVGEELVVSARLG</sequence>
<dbReference type="STRING" id="526729.SAMN04324258_3776"/>
<protein>
    <recommendedName>
        <fullName evidence="3">DUF2993 domain-containing protein</fullName>
    </recommendedName>
</protein>
<accession>A0A1T5LQL6</accession>
<proteinExistence type="predicted"/>
<dbReference type="Proteomes" id="UP000189777">
    <property type="component" value="Unassembled WGS sequence"/>
</dbReference>
<evidence type="ECO:0000313" key="1">
    <source>
        <dbReference type="EMBL" id="SKC78306.1"/>
    </source>
</evidence>
<dbReference type="OrthoDB" id="5142315at2"/>
<keyword evidence="2" id="KW-1185">Reference proteome</keyword>
<name>A0A1T5LQL6_9MICO</name>
<dbReference type="EMBL" id="FUZQ01000007">
    <property type="protein sequence ID" value="SKC78306.1"/>
    <property type="molecule type" value="Genomic_DNA"/>
</dbReference>
<evidence type="ECO:0008006" key="3">
    <source>
        <dbReference type="Google" id="ProtNLM"/>
    </source>
</evidence>
<gene>
    <name evidence="1" type="ORF">SAMN04324258_3776</name>
</gene>
<organism evidence="1 2">
    <name type="scientific">Krasilnikoviella flava</name>
    <dbReference type="NCBI Taxonomy" id="526729"/>
    <lineage>
        <taxon>Bacteria</taxon>
        <taxon>Bacillati</taxon>
        <taxon>Actinomycetota</taxon>
        <taxon>Actinomycetes</taxon>
        <taxon>Micrococcales</taxon>
        <taxon>Promicromonosporaceae</taxon>
        <taxon>Krasilnikoviella</taxon>
    </lineage>
</organism>